<dbReference type="EMBL" id="MGFR01000001">
    <property type="protein sequence ID" value="OGM10319.1"/>
    <property type="molecule type" value="Genomic_DNA"/>
</dbReference>
<gene>
    <name evidence="2" type="ORF">A2Y68_02680</name>
</gene>
<dbReference type="AlphaFoldDB" id="A0A1F7X6I7"/>
<evidence type="ECO:0000313" key="2">
    <source>
        <dbReference type="EMBL" id="OGM10319.1"/>
    </source>
</evidence>
<dbReference type="Proteomes" id="UP000176778">
    <property type="component" value="Unassembled WGS sequence"/>
</dbReference>
<proteinExistence type="predicted"/>
<comment type="caution">
    <text evidence="2">The sequence shown here is derived from an EMBL/GenBank/DDBJ whole genome shotgun (WGS) entry which is preliminary data.</text>
</comment>
<protein>
    <submittedName>
        <fullName evidence="2">Uncharacterized protein</fullName>
    </submittedName>
</protein>
<sequence>MERARRKISPAVIVLSLVLFVGLLVGIKMLFGEPTSAEAFAAAFVCPEAPAPFVLQQNLVADVDGQRLYIACAWVGGLPQEAPLP</sequence>
<evidence type="ECO:0000256" key="1">
    <source>
        <dbReference type="SAM" id="Phobius"/>
    </source>
</evidence>
<accession>A0A1F7X6I7</accession>
<keyword evidence="1" id="KW-1133">Transmembrane helix</keyword>
<name>A0A1F7X6I7_9BACT</name>
<organism evidence="2 3">
    <name type="scientific">Candidatus Woesebacteria bacterium RBG_13_46_13</name>
    <dbReference type="NCBI Taxonomy" id="1802479"/>
    <lineage>
        <taxon>Bacteria</taxon>
        <taxon>Candidatus Woeseibacteriota</taxon>
    </lineage>
</organism>
<dbReference type="STRING" id="1802479.A2Y68_02680"/>
<reference evidence="2 3" key="1">
    <citation type="journal article" date="2016" name="Nat. Commun.">
        <title>Thousands of microbial genomes shed light on interconnected biogeochemical processes in an aquifer system.</title>
        <authorList>
            <person name="Anantharaman K."/>
            <person name="Brown C.T."/>
            <person name="Hug L.A."/>
            <person name="Sharon I."/>
            <person name="Castelle C.J."/>
            <person name="Probst A.J."/>
            <person name="Thomas B.C."/>
            <person name="Singh A."/>
            <person name="Wilkins M.J."/>
            <person name="Karaoz U."/>
            <person name="Brodie E.L."/>
            <person name="Williams K.H."/>
            <person name="Hubbard S.S."/>
            <person name="Banfield J.F."/>
        </authorList>
    </citation>
    <scope>NUCLEOTIDE SEQUENCE [LARGE SCALE GENOMIC DNA]</scope>
</reference>
<keyword evidence="1" id="KW-0812">Transmembrane</keyword>
<evidence type="ECO:0000313" key="3">
    <source>
        <dbReference type="Proteomes" id="UP000176778"/>
    </source>
</evidence>
<feature type="transmembrane region" description="Helical" evidence="1">
    <location>
        <begin position="12"/>
        <end position="31"/>
    </location>
</feature>
<keyword evidence="1" id="KW-0472">Membrane</keyword>